<dbReference type="GO" id="GO:0035673">
    <property type="term" value="F:oligopeptide transmembrane transporter activity"/>
    <property type="evidence" value="ECO:0007669"/>
    <property type="project" value="InterPro"/>
</dbReference>
<feature type="transmembrane region" description="Helical" evidence="10">
    <location>
        <begin position="279"/>
        <end position="302"/>
    </location>
</feature>
<dbReference type="PANTHER" id="PTHR22601">
    <property type="entry name" value="ISP4 LIKE PROTEIN"/>
    <property type="match status" value="1"/>
</dbReference>
<organism evidence="11 12">
    <name type="scientific">Dioscorea zingiberensis</name>
    <dbReference type="NCBI Taxonomy" id="325984"/>
    <lineage>
        <taxon>Eukaryota</taxon>
        <taxon>Viridiplantae</taxon>
        <taxon>Streptophyta</taxon>
        <taxon>Embryophyta</taxon>
        <taxon>Tracheophyta</taxon>
        <taxon>Spermatophyta</taxon>
        <taxon>Magnoliopsida</taxon>
        <taxon>Liliopsida</taxon>
        <taxon>Dioscoreales</taxon>
        <taxon>Dioscoreaceae</taxon>
        <taxon>Dioscorea</taxon>
    </lineage>
</organism>
<feature type="transmembrane region" description="Helical" evidence="10">
    <location>
        <begin position="252"/>
        <end position="273"/>
    </location>
</feature>
<keyword evidence="3" id="KW-0813">Transport</keyword>
<feature type="transmembrane region" description="Helical" evidence="10">
    <location>
        <begin position="480"/>
        <end position="503"/>
    </location>
</feature>
<evidence type="ECO:0000256" key="8">
    <source>
        <dbReference type="ARBA" id="ARBA00023136"/>
    </source>
</evidence>
<dbReference type="GO" id="GO:0015031">
    <property type="term" value="P:protein transport"/>
    <property type="evidence" value="ECO:0007669"/>
    <property type="project" value="UniProtKB-KW"/>
</dbReference>
<dbReference type="NCBIfam" id="TIGR00728">
    <property type="entry name" value="OPT_sfam"/>
    <property type="match status" value="1"/>
</dbReference>
<comment type="caution">
    <text evidence="11">The sequence shown here is derived from an EMBL/GenBank/DDBJ whole genome shotgun (WGS) entry which is preliminary data.</text>
</comment>
<evidence type="ECO:0000256" key="4">
    <source>
        <dbReference type="ARBA" id="ARBA00022692"/>
    </source>
</evidence>
<dbReference type="InterPro" id="IPR004813">
    <property type="entry name" value="OPT"/>
</dbReference>
<reference evidence="11" key="2">
    <citation type="journal article" date="2022" name="Hortic Res">
        <title>The genome of Dioscorea zingiberensis sheds light on the biosynthesis, origin and evolution of the medicinally important diosgenin saponins.</title>
        <authorList>
            <person name="Li Y."/>
            <person name="Tan C."/>
            <person name="Li Z."/>
            <person name="Guo J."/>
            <person name="Li S."/>
            <person name="Chen X."/>
            <person name="Wang C."/>
            <person name="Dai X."/>
            <person name="Yang H."/>
            <person name="Song W."/>
            <person name="Hou L."/>
            <person name="Xu J."/>
            <person name="Tong Z."/>
            <person name="Xu A."/>
            <person name="Yuan X."/>
            <person name="Wang W."/>
            <person name="Yang Q."/>
            <person name="Chen L."/>
            <person name="Sun Z."/>
            <person name="Wang K."/>
            <person name="Pan B."/>
            <person name="Chen J."/>
            <person name="Bao Y."/>
            <person name="Liu F."/>
            <person name="Qi X."/>
            <person name="Gang D.R."/>
            <person name="Wen J."/>
            <person name="Li J."/>
        </authorList>
    </citation>
    <scope>NUCLEOTIDE SEQUENCE</scope>
    <source>
        <strain evidence="11">Dzin_1.0</strain>
    </source>
</reference>
<evidence type="ECO:0000256" key="10">
    <source>
        <dbReference type="SAM" id="Phobius"/>
    </source>
</evidence>
<gene>
    <name evidence="11" type="ORF">J5N97_014493</name>
</gene>
<feature type="transmembrane region" description="Helical" evidence="10">
    <location>
        <begin position="49"/>
        <end position="68"/>
    </location>
</feature>
<feature type="transmembrane region" description="Helical" evidence="10">
    <location>
        <begin position="450"/>
        <end position="468"/>
    </location>
</feature>
<evidence type="ECO:0000313" key="11">
    <source>
        <dbReference type="EMBL" id="KAJ0979019.1"/>
    </source>
</evidence>
<dbReference type="GO" id="GO:0016020">
    <property type="term" value="C:membrane"/>
    <property type="evidence" value="ECO:0007669"/>
    <property type="project" value="UniProtKB-SubCell"/>
</dbReference>
<accession>A0A9D5CU96</accession>
<evidence type="ECO:0008006" key="13">
    <source>
        <dbReference type="Google" id="ProtNLM"/>
    </source>
</evidence>
<evidence type="ECO:0000256" key="2">
    <source>
        <dbReference type="ARBA" id="ARBA00005484"/>
    </source>
</evidence>
<evidence type="ECO:0000256" key="9">
    <source>
        <dbReference type="SAM" id="MobiDB-lite"/>
    </source>
</evidence>
<sequence length="540" mass="60569">MGKNQKTQTSSSSSVAENNEPAESPVEQVRHTVPTTDDPTIPALTFRTWVLGVSACLIIYPSTSFFVFRQNPLFFSSTLTQIIMLPLGRLMASSLPKRLVRIPWFGFSFSLNPGPFSIKEHLLANTIAWGGYPSSLLIITSKRVFFSQDLNILPSFMMIISTQVYNVSRVLNPETNQLDLEAYNNYSKLYQSISFVFKSGFEFAALVASIVHVALLDGRSVWQQFIQAYKDEGTTGDVHNHLMRKYKAIPSWWYYSIIVISLGLGFAICEGFGKEFQLPFWGILLACALVLVFLPPLGVILATSSKIPSTATFAELIISYLYPGRPFANMTFNIYSSMSINTAFEFLYQLKLGHYMKIPPRHMFIAQISASVISSSISFFCNWWIISSVKNICQPDKLPKGSQWTCLSDRVNYNKVISWGVIGPQRLYYPDGLYGSMYYFFLIGLTDANYFNFWSWCAAGVLFHVVVLRRFGNEWIDKGYLLSAALDAGSIIAGFVISASLQLPAGVYGLSWWGLDFDDHCPLASCPTIPDVNVPRCPTI</sequence>
<protein>
    <recommendedName>
        <fullName evidence="13">Oligopeptide transporter</fullName>
    </recommendedName>
</protein>
<proteinExistence type="inferred from homology"/>
<evidence type="ECO:0000256" key="7">
    <source>
        <dbReference type="ARBA" id="ARBA00022989"/>
    </source>
</evidence>
<name>A0A9D5CU96_9LILI</name>
<dbReference type="AlphaFoldDB" id="A0A9D5CU96"/>
<dbReference type="Pfam" id="PF03169">
    <property type="entry name" value="OPT"/>
    <property type="match status" value="1"/>
</dbReference>
<dbReference type="EMBL" id="JAGGNH010000003">
    <property type="protein sequence ID" value="KAJ0979019.1"/>
    <property type="molecule type" value="Genomic_DNA"/>
</dbReference>
<comment type="similarity">
    <text evidence="2">Belongs to the oligopeptide OPT transporter (TC 2.A.67.1) family.</text>
</comment>
<keyword evidence="7 10" id="KW-1133">Transmembrane helix</keyword>
<evidence type="ECO:0000313" key="12">
    <source>
        <dbReference type="Proteomes" id="UP001085076"/>
    </source>
</evidence>
<keyword evidence="12" id="KW-1185">Reference proteome</keyword>
<comment type="subcellular location">
    <subcellularLocation>
        <location evidence="1">Membrane</location>
        <topology evidence="1">Multi-pass membrane protein</topology>
    </subcellularLocation>
</comment>
<keyword evidence="5" id="KW-0571">Peptide transport</keyword>
<feature type="transmembrane region" description="Helical" evidence="10">
    <location>
        <begin position="364"/>
        <end position="386"/>
    </location>
</feature>
<keyword evidence="8 10" id="KW-0472">Membrane</keyword>
<feature type="region of interest" description="Disordered" evidence="9">
    <location>
        <begin position="1"/>
        <end position="36"/>
    </location>
</feature>
<keyword evidence="4 10" id="KW-0812">Transmembrane</keyword>
<evidence type="ECO:0000256" key="1">
    <source>
        <dbReference type="ARBA" id="ARBA00004141"/>
    </source>
</evidence>
<evidence type="ECO:0000256" key="5">
    <source>
        <dbReference type="ARBA" id="ARBA00022856"/>
    </source>
</evidence>
<reference evidence="11" key="1">
    <citation type="submission" date="2021-03" db="EMBL/GenBank/DDBJ databases">
        <authorList>
            <person name="Li Z."/>
            <person name="Yang C."/>
        </authorList>
    </citation>
    <scope>NUCLEOTIDE SEQUENCE</scope>
    <source>
        <strain evidence="11">Dzin_1.0</strain>
        <tissue evidence="11">Leaf</tissue>
    </source>
</reference>
<evidence type="ECO:0000256" key="3">
    <source>
        <dbReference type="ARBA" id="ARBA00022448"/>
    </source>
</evidence>
<keyword evidence="6" id="KW-0653">Protein transport</keyword>
<dbReference type="InterPro" id="IPR004648">
    <property type="entry name" value="Oligpept_transpt"/>
</dbReference>
<dbReference type="OrthoDB" id="780732at2759"/>
<evidence type="ECO:0000256" key="6">
    <source>
        <dbReference type="ARBA" id="ARBA00022927"/>
    </source>
</evidence>
<dbReference type="Proteomes" id="UP001085076">
    <property type="component" value="Miscellaneous, Linkage group lg03"/>
</dbReference>